<feature type="region of interest" description="Disordered" evidence="1">
    <location>
        <begin position="211"/>
        <end position="245"/>
    </location>
</feature>
<dbReference type="InterPro" id="IPR006569">
    <property type="entry name" value="CID_dom"/>
</dbReference>
<feature type="compositionally biased region" description="Pro residues" evidence="1">
    <location>
        <begin position="229"/>
        <end position="245"/>
    </location>
</feature>
<dbReference type="GO" id="GO:0005849">
    <property type="term" value="C:mRNA cleavage factor complex"/>
    <property type="evidence" value="ECO:0007669"/>
    <property type="project" value="InterPro"/>
</dbReference>
<dbReference type="InterPro" id="IPR054127">
    <property type="entry name" value="Pcf11_C"/>
</dbReference>
<evidence type="ECO:0000313" key="3">
    <source>
        <dbReference type="EMBL" id="KAF6070921.1"/>
    </source>
</evidence>
<dbReference type="PANTHER" id="PTHR15921">
    <property type="entry name" value="PRE-MRNA CLEAVAGE COMPLEX II"/>
    <property type="match status" value="1"/>
</dbReference>
<dbReference type="InterPro" id="IPR021605">
    <property type="entry name" value="Pcf11_Clp1-ID"/>
</dbReference>
<reference evidence="3 4" key="1">
    <citation type="submission" date="2020-03" db="EMBL/GenBank/DDBJ databases">
        <title>FDA dAtabase for Regulatory Grade micrObial Sequences (FDA-ARGOS): Supporting development and validation of Infectious Disease Dx tests.</title>
        <authorList>
            <person name="Campos J."/>
            <person name="Goldberg B."/>
            <person name="Tallon L."/>
            <person name="Sadzewicz L."/>
            <person name="Vavikolanu K."/>
            <person name="Mehta A."/>
            <person name="Aluvathingal J."/>
            <person name="Nadendla S."/>
            <person name="Nandy P."/>
            <person name="Geyer C."/>
            <person name="Yan Y."/>
            <person name="Sichtig H."/>
        </authorList>
    </citation>
    <scope>NUCLEOTIDE SEQUENCE [LARGE SCALE GENOMIC DNA]</scope>
    <source>
        <strain evidence="3 4">FDAARGOS_656</strain>
    </source>
</reference>
<comment type="caution">
    <text evidence="3">The sequence shown here is derived from an EMBL/GenBank/DDBJ whole genome shotgun (WGS) entry which is preliminary data.</text>
</comment>
<dbReference type="GO" id="GO:0005737">
    <property type="term" value="C:cytoplasm"/>
    <property type="evidence" value="ECO:0007669"/>
    <property type="project" value="TreeGrafter"/>
</dbReference>
<dbReference type="GO" id="GO:0000993">
    <property type="term" value="F:RNA polymerase II complex binding"/>
    <property type="evidence" value="ECO:0007669"/>
    <property type="project" value="InterPro"/>
</dbReference>
<proteinExistence type="predicted"/>
<dbReference type="GO" id="GO:0003729">
    <property type="term" value="F:mRNA binding"/>
    <property type="evidence" value="ECO:0007669"/>
    <property type="project" value="InterPro"/>
</dbReference>
<feature type="region of interest" description="Disordered" evidence="1">
    <location>
        <begin position="506"/>
        <end position="525"/>
    </location>
</feature>
<organism evidence="3 4">
    <name type="scientific">Candida albicans</name>
    <name type="common">Yeast</name>
    <dbReference type="NCBI Taxonomy" id="5476"/>
    <lineage>
        <taxon>Eukaryota</taxon>
        <taxon>Fungi</taxon>
        <taxon>Dikarya</taxon>
        <taxon>Ascomycota</taxon>
        <taxon>Saccharomycotina</taxon>
        <taxon>Pichiomycetes</taxon>
        <taxon>Debaryomycetaceae</taxon>
        <taxon>Candida/Lodderomyces clade</taxon>
        <taxon>Candida</taxon>
    </lineage>
</organism>
<gene>
    <name evidence="3" type="ORF">FOB64_001984</name>
</gene>
<name>A0A8H6C2T7_CANAX</name>
<dbReference type="Pfam" id="PF04818">
    <property type="entry name" value="CID"/>
    <property type="match status" value="1"/>
</dbReference>
<feature type="compositionally biased region" description="Low complexity" evidence="1">
    <location>
        <begin position="216"/>
        <end position="228"/>
    </location>
</feature>
<dbReference type="GO" id="GO:0031124">
    <property type="term" value="P:mRNA 3'-end processing"/>
    <property type="evidence" value="ECO:0007669"/>
    <property type="project" value="InterPro"/>
</dbReference>
<dbReference type="SUPFAM" id="SSF48464">
    <property type="entry name" value="ENTH/VHS domain"/>
    <property type="match status" value="1"/>
</dbReference>
<dbReference type="InterPro" id="IPR045154">
    <property type="entry name" value="PCF11-like"/>
</dbReference>
<dbReference type="EMBL" id="JABWAD010000022">
    <property type="protein sequence ID" value="KAF6070921.1"/>
    <property type="molecule type" value="Genomic_DNA"/>
</dbReference>
<dbReference type="SMART" id="SM00582">
    <property type="entry name" value="RPR"/>
    <property type="match status" value="1"/>
</dbReference>
<evidence type="ECO:0000256" key="1">
    <source>
        <dbReference type="SAM" id="MobiDB-lite"/>
    </source>
</evidence>
<dbReference type="AlphaFoldDB" id="A0A8H6C2T7"/>
<evidence type="ECO:0000313" key="4">
    <source>
        <dbReference type="Proteomes" id="UP000536275"/>
    </source>
</evidence>
<sequence>MTDILEAYKQSLSELTFNSRPIIDNLTIIAKENPNVADGIVDLITQRIYKTIPDQKLFALYLLDSICKIIGNPYNILAGDEIFNLYSHVFQLVNETIRNKLVNLFETWKITKTRGTNDPLFPKAQLDKIDSFLKKAGYPKAKTNSGVMSQQSLVNDINQLIPIFEKKVRTNPNSKSQDRLRALNQLRSILSSQVMKANELQAIQNQLQNIKEQELSSSSSSASKGGTPIPTPGPTPATTPGPSSIPPVSRVNPAFMIFNDLVLSGLVKKDQEPIPGSKPVYSLVFPQTKYVPSASGLGSNSTLEDLLLSSSSIQRSDYDKLKFTEMVKVSKLSFNNLQDFIKNNKPTTKLRDLLYDSKPSKCSICGKRFASDKEGADKKRLHLDWHFRINKKLSNKGSNVQSRNWYLDDYEWVHFNENDLLEYSTDVRIPDITQEMDETISTDSQYVIVPSTETNMNNKCLICREQIKATYNDEIGEWCWYNCIRQPGEPKNSRKIVHVTCYNESSKKRPADNDDLNPHVKREKF</sequence>
<evidence type="ECO:0000259" key="2">
    <source>
        <dbReference type="PROSITE" id="PS51391"/>
    </source>
</evidence>
<dbReference type="Pfam" id="PF11526">
    <property type="entry name" value="Pfc11_Clp1_ID"/>
    <property type="match status" value="1"/>
</dbReference>
<feature type="domain" description="CID" evidence="2">
    <location>
        <begin position="1"/>
        <end position="137"/>
    </location>
</feature>
<dbReference type="Proteomes" id="UP000536275">
    <property type="component" value="Unassembled WGS sequence"/>
</dbReference>
<dbReference type="GO" id="GO:0006369">
    <property type="term" value="P:termination of RNA polymerase II transcription"/>
    <property type="evidence" value="ECO:0007669"/>
    <property type="project" value="InterPro"/>
</dbReference>
<accession>A0A8H6C2T7</accession>
<dbReference type="FunFam" id="1.25.40.90:FF:000078">
    <property type="entry name" value="Uncharacterized protein"/>
    <property type="match status" value="1"/>
</dbReference>
<dbReference type="InterPro" id="IPR047415">
    <property type="entry name" value="Pcf11_CID"/>
</dbReference>
<dbReference type="Gene3D" id="1.25.40.90">
    <property type="match status" value="1"/>
</dbReference>
<protein>
    <submittedName>
        <fullName evidence="3">Subunit of cleavage factor IA Pcf11 family protein</fullName>
    </submittedName>
</protein>
<dbReference type="PROSITE" id="PS51391">
    <property type="entry name" value="CID"/>
    <property type="match status" value="1"/>
</dbReference>
<dbReference type="CDD" id="cd16982">
    <property type="entry name" value="CID_Pcf11"/>
    <property type="match status" value="1"/>
</dbReference>
<dbReference type="Pfam" id="PF21936">
    <property type="entry name" value="Pcf11_C"/>
    <property type="match status" value="1"/>
</dbReference>
<dbReference type="PANTHER" id="PTHR15921:SF3">
    <property type="entry name" value="PRE-MRNA CLEAVAGE COMPLEX 2 PROTEIN PCF11"/>
    <property type="match status" value="1"/>
</dbReference>
<dbReference type="InterPro" id="IPR008942">
    <property type="entry name" value="ENTH_VHS"/>
</dbReference>